<protein>
    <submittedName>
        <fullName evidence="2">Uncharacterized protein</fullName>
    </submittedName>
</protein>
<comment type="caution">
    <text evidence="2">The sequence shown here is derived from an EMBL/GenBank/DDBJ whole genome shotgun (WGS) entry which is preliminary data.</text>
</comment>
<sequence length="866" mass="95280">MAVLLSVTPAGAHGFGQRYDLPLPLSLYLSGAAAAVVFSFVIVGLFVRSAPPTHAHSRVDLFDYRPGRALAAFGVPLKLSALVLFAAMLLAGFLGDQNPYRNLAPTLVWIIAWVGLAYVSALVGDIWPLINPWRTVFDAAETVYRHICGRNLALDKTYPHALGIWPAVLLLLAFSWTELVYPTPAVPSHIASFALGYSVLTWAGMFLFGGETWLRHGELFTVIFGTFARLAPTEIRTARPKPQFLLRRFGTGLTGREQVSPSMMAFVLLLLSSVLYDGLIATPEWSVAESAIIARLSDVVELGSVALRSIGLVGFWLLFLSAYWMVSIVMSAVTERHFSSRQIAQTFALTLIPIALGYHLAHYLVYFLVQGQYIIPLLSDPFGYGWNLFGTASYRPDIAIVGARFAWYTAVAAVLLGHIAAVYLAHVQAMQIFAARKLALASQIPLTALMVVYTCISLSILAEPIVERSRPSAQPTAVAENMVAIPADAVLPDQDSGRLQVIGPGKFARAKLIYRLLGSAFHDGTKMTAADLLYPYIFAYRWGTRGDGRETHYDQSIDTATAPIRRELAGLRVVGSETASKSIRVGDVDFLREVFTIEVYTTSAPTSPEREAVPAPPWSTLPWHLLVLMEEAVSGNWAAFSQTEATRRGVEWLDLVRSQALNARFAALTESFERDGFRPEALRPLVGVDEARRRWAALSAFYKANGHFLVTNGPYQLKSWSQDSAVLSAFRDLSYPLGVGSYDSYAIPRRGFITAVDSTDDGVRLSGDVEMIDKFQRRYRLKRVPLSSIPPDVLKRMPPECRFVVVDDQKRVVLAGAAPLGESSSFQFDFKNRLPVGRYTMFAAIALNGNVMNADIRQIPIVVSSN</sequence>
<feature type="transmembrane region" description="Helical" evidence="1">
    <location>
        <begin position="28"/>
        <end position="48"/>
    </location>
</feature>
<organism evidence="2 3">
    <name type="scientific">Bradyrhizobium pachyrhizi</name>
    <dbReference type="NCBI Taxonomy" id="280333"/>
    <lineage>
        <taxon>Bacteria</taxon>
        <taxon>Pseudomonadati</taxon>
        <taxon>Pseudomonadota</taxon>
        <taxon>Alphaproteobacteria</taxon>
        <taxon>Hyphomicrobiales</taxon>
        <taxon>Nitrobacteraceae</taxon>
        <taxon>Bradyrhizobium</taxon>
    </lineage>
</organism>
<evidence type="ECO:0000256" key="1">
    <source>
        <dbReference type="SAM" id="Phobius"/>
    </source>
</evidence>
<dbReference type="RefSeq" id="WP_157341746.1">
    <property type="nucleotide sequence ID" value="NZ_WQNF01000003.1"/>
</dbReference>
<dbReference type="EMBL" id="WQNF01000003">
    <property type="protein sequence ID" value="MVT64664.1"/>
    <property type="molecule type" value="Genomic_DNA"/>
</dbReference>
<feature type="transmembrane region" description="Helical" evidence="1">
    <location>
        <begin position="263"/>
        <end position="281"/>
    </location>
</feature>
<feature type="transmembrane region" description="Helical" evidence="1">
    <location>
        <begin position="405"/>
        <end position="426"/>
    </location>
</feature>
<proteinExistence type="predicted"/>
<feature type="transmembrane region" description="Helical" evidence="1">
    <location>
        <begin position="438"/>
        <end position="462"/>
    </location>
</feature>
<dbReference type="AlphaFoldDB" id="A0A844SL53"/>
<feature type="transmembrane region" description="Helical" evidence="1">
    <location>
        <begin position="347"/>
        <end position="369"/>
    </location>
</feature>
<name>A0A844SL53_9BRAD</name>
<feature type="transmembrane region" description="Helical" evidence="1">
    <location>
        <begin position="160"/>
        <end position="177"/>
    </location>
</feature>
<evidence type="ECO:0000313" key="2">
    <source>
        <dbReference type="EMBL" id="MVT64664.1"/>
    </source>
</evidence>
<feature type="transmembrane region" description="Helical" evidence="1">
    <location>
        <begin position="106"/>
        <end position="127"/>
    </location>
</feature>
<keyword evidence="1" id="KW-0812">Transmembrane</keyword>
<keyword evidence="3" id="KW-1185">Reference proteome</keyword>
<feature type="transmembrane region" description="Helical" evidence="1">
    <location>
        <begin position="189"/>
        <end position="208"/>
    </location>
</feature>
<reference evidence="2 3" key="1">
    <citation type="submission" date="2019-12" db="EMBL/GenBank/DDBJ databases">
        <title>Draft genome sequences Bradyrhizobium cajani AMBPC1010, Bradyrhizobium pachyrhizi AMBPC1040 and Bradyrhizobium yuanmingense ALSPC3051, three plant growth promoting strains isolated from nodules of Cajanus cajan L. in Dominican Republic.</title>
        <authorList>
            <person name="Flores-Felix J.D."/>
            <person name="Araujo J."/>
            <person name="Diaz-Alcantara C."/>
            <person name="Gonzalez-Andres F."/>
            <person name="Velazquez E."/>
        </authorList>
    </citation>
    <scope>NUCLEOTIDE SEQUENCE [LARGE SCALE GENOMIC DNA]</scope>
    <source>
        <strain evidence="2 3">1040</strain>
    </source>
</reference>
<accession>A0A844SL53</accession>
<feature type="transmembrane region" description="Helical" evidence="1">
    <location>
        <begin position="69"/>
        <end position="94"/>
    </location>
</feature>
<keyword evidence="1" id="KW-0472">Membrane</keyword>
<dbReference type="Proteomes" id="UP000436468">
    <property type="component" value="Unassembled WGS sequence"/>
</dbReference>
<gene>
    <name evidence="2" type="ORF">GPL21_05995</name>
</gene>
<keyword evidence="1" id="KW-1133">Transmembrane helix</keyword>
<feature type="transmembrane region" description="Helical" evidence="1">
    <location>
        <begin position="305"/>
        <end position="326"/>
    </location>
</feature>
<evidence type="ECO:0000313" key="3">
    <source>
        <dbReference type="Proteomes" id="UP000436468"/>
    </source>
</evidence>